<evidence type="ECO:0000313" key="1">
    <source>
        <dbReference type="EMBL" id="MBA5630376.1"/>
    </source>
</evidence>
<dbReference type="AlphaFoldDB" id="A0A838ZTQ9"/>
<dbReference type="Pfam" id="PF07505">
    <property type="entry name" value="DUF5131"/>
    <property type="match status" value="1"/>
</dbReference>
<accession>A0A838ZTQ9</accession>
<keyword evidence="2" id="KW-1185">Reference proteome</keyword>
<organism evidence="1 2">
    <name type="scientific">Moheibacter lacus</name>
    <dbReference type="NCBI Taxonomy" id="2745851"/>
    <lineage>
        <taxon>Bacteria</taxon>
        <taxon>Pseudomonadati</taxon>
        <taxon>Bacteroidota</taxon>
        <taxon>Flavobacteriia</taxon>
        <taxon>Flavobacteriales</taxon>
        <taxon>Weeksellaceae</taxon>
        <taxon>Moheibacter</taxon>
    </lineage>
</organism>
<dbReference type="InterPro" id="IPR011101">
    <property type="entry name" value="DUF5131"/>
</dbReference>
<name>A0A838ZTQ9_9FLAO</name>
<dbReference type="Proteomes" id="UP000552241">
    <property type="component" value="Unassembled WGS sequence"/>
</dbReference>
<sequence>MNRSNIEWTEVTWNPTTGCTKVSTGCKNCYAERWANMQHKRGINQYRNGFDLTLAVERLNDPLKWKKPQIVFVNSMSDLFHDKVETDYIKKIFSVMNNTPQHTYQILTKRIERVKDLSDSIFWSDNIWLGVSVENNDFVERIEILKKTFAKVKFISFEPLLSKIKYNDFTDIDWVLVGGESGGNARKVEKEWIKSIRDNCKRQNTAFFFKQWGKRIFNPNPKDPTIDRKHPFYAKGGCMVDDKIYREYPNIE</sequence>
<dbReference type="CDD" id="cd01335">
    <property type="entry name" value="Radical_SAM"/>
    <property type="match status" value="1"/>
</dbReference>
<proteinExistence type="predicted"/>
<dbReference type="RefSeq" id="WP_182043973.1">
    <property type="nucleotide sequence ID" value="NZ_JACDZE010000004.1"/>
</dbReference>
<reference evidence="1 2" key="1">
    <citation type="submission" date="2020-07" db="EMBL/GenBank/DDBJ databases">
        <title>Moheibacter lacus sp. nov., a member of the family Flavobacteriaceae isolated from freshwater lake sediment.</title>
        <authorList>
            <person name="Liu Y."/>
        </authorList>
    </citation>
    <scope>NUCLEOTIDE SEQUENCE [LARGE SCALE GENOMIC DNA]</scope>
    <source>
        <strain evidence="1 2">BDHS18</strain>
    </source>
</reference>
<comment type="caution">
    <text evidence="1">The sequence shown here is derived from an EMBL/GenBank/DDBJ whole genome shotgun (WGS) entry which is preliminary data.</text>
</comment>
<protein>
    <submittedName>
        <fullName evidence="1">Phage Gp37/Gp68 family protein</fullName>
    </submittedName>
</protein>
<evidence type="ECO:0000313" key="2">
    <source>
        <dbReference type="Proteomes" id="UP000552241"/>
    </source>
</evidence>
<dbReference type="EMBL" id="JACDZE010000004">
    <property type="protein sequence ID" value="MBA5630376.1"/>
    <property type="molecule type" value="Genomic_DNA"/>
</dbReference>
<gene>
    <name evidence="1" type="ORF">HU137_11385</name>
</gene>